<dbReference type="Pfam" id="PF02984">
    <property type="entry name" value="Cyclin_C"/>
    <property type="match status" value="1"/>
</dbReference>
<keyword evidence="2 4" id="KW-0195">Cyclin</keyword>
<dbReference type="EMBL" id="MBFS01000564">
    <property type="protein sequence ID" value="PVV02195.1"/>
    <property type="molecule type" value="Genomic_DNA"/>
</dbReference>
<comment type="caution">
    <text evidence="8">The sequence shown here is derived from an EMBL/GenBank/DDBJ whole genome shotgun (WGS) entry which is preliminary data.</text>
</comment>
<proteinExistence type="inferred from homology"/>
<feature type="compositionally biased region" description="Low complexity" evidence="5">
    <location>
        <begin position="199"/>
        <end position="215"/>
    </location>
</feature>
<evidence type="ECO:0000256" key="5">
    <source>
        <dbReference type="SAM" id="MobiDB-lite"/>
    </source>
</evidence>
<feature type="compositionally biased region" description="Low complexity" evidence="5">
    <location>
        <begin position="232"/>
        <end position="274"/>
    </location>
</feature>
<name>A0A2T9ZC91_9FUNG</name>
<organism evidence="8 9">
    <name type="scientific">Smittium megazygosporum</name>
    <dbReference type="NCBI Taxonomy" id="133381"/>
    <lineage>
        <taxon>Eukaryota</taxon>
        <taxon>Fungi</taxon>
        <taxon>Fungi incertae sedis</taxon>
        <taxon>Zoopagomycota</taxon>
        <taxon>Kickxellomycotina</taxon>
        <taxon>Harpellomycetes</taxon>
        <taxon>Harpellales</taxon>
        <taxon>Legeriomycetaceae</taxon>
        <taxon>Smittium</taxon>
    </lineage>
</organism>
<gene>
    <name evidence="8" type="ORF">BB560_003361</name>
</gene>
<dbReference type="SUPFAM" id="SSF47954">
    <property type="entry name" value="Cyclin-like"/>
    <property type="match status" value="2"/>
</dbReference>
<dbReference type="AlphaFoldDB" id="A0A2T9ZC91"/>
<dbReference type="PROSITE" id="PS00292">
    <property type="entry name" value="CYCLINS"/>
    <property type="match status" value="1"/>
</dbReference>
<feature type="region of interest" description="Disordered" evidence="5">
    <location>
        <begin position="97"/>
        <end position="275"/>
    </location>
</feature>
<dbReference type="Gene3D" id="1.10.472.10">
    <property type="entry name" value="Cyclin-like"/>
    <property type="match status" value="2"/>
</dbReference>
<feature type="compositionally biased region" description="Polar residues" evidence="5">
    <location>
        <begin position="102"/>
        <end position="120"/>
    </location>
</feature>
<evidence type="ECO:0000259" key="6">
    <source>
        <dbReference type="SMART" id="SM00385"/>
    </source>
</evidence>
<reference evidence="8 9" key="1">
    <citation type="journal article" date="2018" name="MBio">
        <title>Comparative Genomics Reveals the Core Gene Toolbox for the Fungus-Insect Symbiosis.</title>
        <authorList>
            <person name="Wang Y."/>
            <person name="Stata M."/>
            <person name="Wang W."/>
            <person name="Stajich J.E."/>
            <person name="White M.M."/>
            <person name="Moncalvo J.M."/>
        </authorList>
    </citation>
    <scope>NUCLEOTIDE SEQUENCE [LARGE SCALE GENOMIC DNA]</scope>
    <source>
        <strain evidence="8 9">SC-DP-2</strain>
    </source>
</reference>
<sequence>MYSDKDSSFGARPRASTRTAYGINENIVSRNAINTRSQALKDIKASKIPTGIRSSNNPAPYRLPNHTNSRPDVGLRSNTNVQPSNQHQPKIVKVISKKTETPSETIPTSNIITRSKSASVSGAMPHPIRAVRPTSSSSSQLDQSNNSRQTQEAQPRLIARPRSIVARARVNAPPAPPNGQTLRSDIPKSNSYSTFQRNPSIPIKSSSSNSVNASKRTGGEEGNGRVHPVRRTNTSTSLSTKTFTSNNSNLSSNNLSSVNQRASSSASTASSSGSVFNFQRMRENLESRNKMQNQFEDDRMDIDSQSCETLAFNPDPSAELVIEESDTECIEQTTLPKVQFEDNKLIAYALHHKGKRDEVPITKEEILEFEDDVDPYDTTLVPSHSDDIFAYMRSLEATLMPKPDYMDYQPSLHWSMRSVLVDWLIQVHEKFGMQPETIFFSMNIVDRFLSEKTIPVEKVQLVGVVALLIAAKYDEVEYPCIKDLIFMTENAYTVDEVKRAERYVLRILDYDLGWPGPINYLRRISKADDYDIATRTLSKYILEAALMDEYFIGVPSSKLAAVAHYLSVRFMGKMAWTRSHAYYSGYFESELLGDAAHLIKVLQSPEKHLSIYKKYSEKKYMCASIYVSQWLERNNPRILVSPLKMDISPDL</sequence>
<evidence type="ECO:0000256" key="4">
    <source>
        <dbReference type="RuleBase" id="RU000383"/>
    </source>
</evidence>
<keyword evidence="1" id="KW-0132">Cell division</keyword>
<evidence type="ECO:0000313" key="8">
    <source>
        <dbReference type="EMBL" id="PVV02195.1"/>
    </source>
</evidence>
<comment type="similarity">
    <text evidence="4">Belongs to the cyclin family.</text>
</comment>
<evidence type="ECO:0000256" key="1">
    <source>
        <dbReference type="ARBA" id="ARBA00022618"/>
    </source>
</evidence>
<feature type="domain" description="Cyclin-like" evidence="6">
    <location>
        <begin position="422"/>
        <end position="506"/>
    </location>
</feature>
<dbReference type="CDD" id="cd20512">
    <property type="entry name" value="CYCLIN_CLBs_yeast_rpt2"/>
    <property type="match status" value="1"/>
</dbReference>
<dbReference type="InterPro" id="IPR013763">
    <property type="entry name" value="Cyclin-like_dom"/>
</dbReference>
<dbReference type="Proteomes" id="UP000245609">
    <property type="component" value="Unassembled WGS sequence"/>
</dbReference>
<feature type="domain" description="Cyclin C-terminal" evidence="7">
    <location>
        <begin position="515"/>
        <end position="629"/>
    </location>
</feature>
<dbReference type="SMART" id="SM00385">
    <property type="entry name" value="CYCLIN"/>
    <property type="match status" value="2"/>
</dbReference>
<feature type="domain" description="Cyclin-like" evidence="6">
    <location>
        <begin position="519"/>
        <end position="601"/>
    </location>
</feature>
<feature type="compositionally biased region" description="Low complexity" evidence="5">
    <location>
        <begin position="135"/>
        <end position="147"/>
    </location>
</feature>
<dbReference type="Pfam" id="PF00134">
    <property type="entry name" value="Cyclin_N"/>
    <property type="match status" value="1"/>
</dbReference>
<feature type="region of interest" description="Disordered" evidence="5">
    <location>
        <begin position="49"/>
        <end position="71"/>
    </location>
</feature>
<evidence type="ECO:0000259" key="7">
    <source>
        <dbReference type="SMART" id="SM01332"/>
    </source>
</evidence>
<dbReference type="OrthoDB" id="5590282at2759"/>
<dbReference type="InterPro" id="IPR039361">
    <property type="entry name" value="Cyclin"/>
</dbReference>
<dbReference type="InterPro" id="IPR006671">
    <property type="entry name" value="Cyclin_N"/>
</dbReference>
<evidence type="ECO:0000256" key="2">
    <source>
        <dbReference type="ARBA" id="ARBA00023127"/>
    </source>
</evidence>
<accession>A0A2T9ZC91</accession>
<keyword evidence="9" id="KW-1185">Reference proteome</keyword>
<dbReference type="InterPro" id="IPR036915">
    <property type="entry name" value="Cyclin-like_sf"/>
</dbReference>
<dbReference type="FunFam" id="1.10.472.10:FF:000001">
    <property type="entry name" value="G2/mitotic-specific cyclin"/>
    <property type="match status" value="1"/>
</dbReference>
<keyword evidence="3" id="KW-0131">Cell cycle</keyword>
<dbReference type="PANTHER" id="PTHR10177">
    <property type="entry name" value="CYCLINS"/>
    <property type="match status" value="1"/>
</dbReference>
<dbReference type="InterPro" id="IPR048258">
    <property type="entry name" value="Cyclins_cyclin-box"/>
</dbReference>
<dbReference type="SMART" id="SM01332">
    <property type="entry name" value="Cyclin_C"/>
    <property type="match status" value="1"/>
</dbReference>
<dbReference type="STRING" id="133381.A0A2T9ZC91"/>
<evidence type="ECO:0000256" key="3">
    <source>
        <dbReference type="ARBA" id="ARBA00023306"/>
    </source>
</evidence>
<dbReference type="GO" id="GO:0051301">
    <property type="term" value="P:cell division"/>
    <property type="evidence" value="ECO:0007669"/>
    <property type="project" value="UniProtKB-KW"/>
</dbReference>
<feature type="compositionally biased region" description="Polar residues" evidence="5">
    <location>
        <begin position="179"/>
        <end position="198"/>
    </location>
</feature>
<evidence type="ECO:0000313" key="9">
    <source>
        <dbReference type="Proteomes" id="UP000245609"/>
    </source>
</evidence>
<dbReference type="InterPro" id="IPR004367">
    <property type="entry name" value="Cyclin_C-dom"/>
</dbReference>
<protein>
    <submittedName>
        <fullName evidence="8">Uncharacterized protein</fullName>
    </submittedName>
</protein>